<dbReference type="InterPro" id="IPR000032">
    <property type="entry name" value="HPr-like"/>
</dbReference>
<name>A0A6I1DVZ3_9FLAO</name>
<gene>
    <name evidence="6" type="ORF">F8C76_09720</name>
</gene>
<comment type="caution">
    <text evidence="6">The sequence shown here is derived from an EMBL/GenBank/DDBJ whole genome shotgun (WGS) entry which is preliminary data.</text>
</comment>
<sequence length="109" mass="12328">MESCHEHGPFKKYNRLSRKTYMISKEYIITDPDGIHARPAANLIKIGRKFQSTIQIKKDKDPIELNSMIGLMMLGAKGGDSIMLTIEGEDELEAAQAIEDFFQNELSKP</sequence>
<keyword evidence="4" id="KW-0598">Phosphotransferase system</keyword>
<dbReference type="GO" id="GO:0005737">
    <property type="term" value="C:cytoplasm"/>
    <property type="evidence" value="ECO:0007669"/>
    <property type="project" value="UniProtKB-SubCell"/>
</dbReference>
<evidence type="ECO:0000256" key="2">
    <source>
        <dbReference type="ARBA" id="ARBA00010736"/>
    </source>
</evidence>
<dbReference type="Gene3D" id="3.30.1340.10">
    <property type="entry name" value="HPr-like"/>
    <property type="match status" value="1"/>
</dbReference>
<feature type="domain" description="HPr" evidence="5">
    <location>
        <begin position="22"/>
        <end position="109"/>
    </location>
</feature>
<dbReference type="AlphaFoldDB" id="A0A6I1DVZ3"/>
<dbReference type="PRINTS" id="PR00107">
    <property type="entry name" value="PHOSPHOCPHPR"/>
</dbReference>
<evidence type="ECO:0000256" key="3">
    <source>
        <dbReference type="ARBA" id="ARBA00022490"/>
    </source>
</evidence>
<dbReference type="SUPFAM" id="SSF55594">
    <property type="entry name" value="HPr-like"/>
    <property type="match status" value="1"/>
</dbReference>
<dbReference type="InterPro" id="IPR035895">
    <property type="entry name" value="HPr-like_sf"/>
</dbReference>
<dbReference type="PANTHER" id="PTHR33705:SF2">
    <property type="entry name" value="PHOSPHOCARRIER PROTEIN NPR"/>
    <property type="match status" value="1"/>
</dbReference>
<evidence type="ECO:0000259" key="5">
    <source>
        <dbReference type="PROSITE" id="PS51350"/>
    </source>
</evidence>
<evidence type="ECO:0000313" key="7">
    <source>
        <dbReference type="Proteomes" id="UP000429785"/>
    </source>
</evidence>
<dbReference type="PROSITE" id="PS51350">
    <property type="entry name" value="PTS_HPR_DOM"/>
    <property type="match status" value="1"/>
</dbReference>
<dbReference type="Pfam" id="PF00381">
    <property type="entry name" value="PTS-HPr"/>
    <property type="match status" value="1"/>
</dbReference>
<comment type="similarity">
    <text evidence="2">Belongs to the HPr family.</text>
</comment>
<dbReference type="Proteomes" id="UP000429785">
    <property type="component" value="Unassembled WGS sequence"/>
</dbReference>
<dbReference type="PROSITE" id="PS00369">
    <property type="entry name" value="PTS_HPR_HIS"/>
    <property type="match status" value="1"/>
</dbReference>
<dbReference type="InterPro" id="IPR001020">
    <property type="entry name" value="PTS_HPr_His_P_site"/>
</dbReference>
<organism evidence="6 7">
    <name type="scientific">Flagellimonas olearia</name>
    <dbReference type="NCBI Taxonomy" id="552546"/>
    <lineage>
        <taxon>Bacteria</taxon>
        <taxon>Pseudomonadati</taxon>
        <taxon>Bacteroidota</taxon>
        <taxon>Flavobacteriia</taxon>
        <taxon>Flavobacteriales</taxon>
        <taxon>Flavobacteriaceae</taxon>
        <taxon>Flagellimonas</taxon>
    </lineage>
</organism>
<dbReference type="GO" id="GO:0009401">
    <property type="term" value="P:phosphoenolpyruvate-dependent sugar phosphotransferase system"/>
    <property type="evidence" value="ECO:0007669"/>
    <property type="project" value="UniProtKB-KW"/>
</dbReference>
<evidence type="ECO:0000256" key="4">
    <source>
        <dbReference type="ARBA" id="ARBA00022683"/>
    </source>
</evidence>
<dbReference type="EMBL" id="WELG01000002">
    <property type="protein sequence ID" value="KAB7528144.1"/>
    <property type="molecule type" value="Genomic_DNA"/>
</dbReference>
<dbReference type="CDD" id="cd00367">
    <property type="entry name" value="PTS-HPr_like"/>
    <property type="match status" value="1"/>
</dbReference>
<comment type="subcellular location">
    <subcellularLocation>
        <location evidence="1">Cytoplasm</location>
    </subcellularLocation>
</comment>
<dbReference type="NCBIfam" id="TIGR01003">
    <property type="entry name" value="PTS_HPr_family"/>
    <property type="match status" value="1"/>
</dbReference>
<reference evidence="6 7" key="1">
    <citation type="submission" date="2019-10" db="EMBL/GenBank/DDBJ databases">
        <title>Muricauda olearia CL-SS4 JCM15563 genome.</title>
        <authorList>
            <person name="Liu L."/>
        </authorList>
    </citation>
    <scope>NUCLEOTIDE SEQUENCE [LARGE SCALE GENOMIC DNA]</scope>
    <source>
        <strain evidence="6 7">CL-SS4</strain>
    </source>
</reference>
<dbReference type="OrthoDB" id="9809047at2"/>
<proteinExistence type="inferred from homology"/>
<keyword evidence="3" id="KW-0963">Cytoplasm</keyword>
<protein>
    <submittedName>
        <fullName evidence="6">HPr family phosphocarrier protein</fullName>
    </submittedName>
</protein>
<evidence type="ECO:0000313" key="6">
    <source>
        <dbReference type="EMBL" id="KAB7528144.1"/>
    </source>
</evidence>
<accession>A0A6I1DVZ3</accession>
<dbReference type="InterPro" id="IPR050399">
    <property type="entry name" value="HPr"/>
</dbReference>
<dbReference type="PANTHER" id="PTHR33705">
    <property type="entry name" value="PHOSPHOCARRIER PROTEIN HPR"/>
    <property type="match status" value="1"/>
</dbReference>
<evidence type="ECO:0000256" key="1">
    <source>
        <dbReference type="ARBA" id="ARBA00004496"/>
    </source>
</evidence>